<dbReference type="EMBL" id="JAPHNI010000120">
    <property type="protein sequence ID" value="KAJ8115840.1"/>
    <property type="molecule type" value="Genomic_DNA"/>
</dbReference>
<proteinExistence type="predicted"/>
<keyword evidence="2" id="KW-1185">Reference proteome</keyword>
<organism evidence="1 2">
    <name type="scientific">Boeremia exigua</name>
    <dbReference type="NCBI Taxonomy" id="749465"/>
    <lineage>
        <taxon>Eukaryota</taxon>
        <taxon>Fungi</taxon>
        <taxon>Dikarya</taxon>
        <taxon>Ascomycota</taxon>
        <taxon>Pezizomycotina</taxon>
        <taxon>Dothideomycetes</taxon>
        <taxon>Pleosporomycetidae</taxon>
        <taxon>Pleosporales</taxon>
        <taxon>Pleosporineae</taxon>
        <taxon>Didymellaceae</taxon>
        <taxon>Boeremia</taxon>
    </lineage>
</organism>
<gene>
    <name evidence="1" type="ORF">OPT61_g2609</name>
</gene>
<dbReference type="Proteomes" id="UP001153331">
    <property type="component" value="Unassembled WGS sequence"/>
</dbReference>
<reference evidence="1" key="1">
    <citation type="submission" date="2022-11" db="EMBL/GenBank/DDBJ databases">
        <title>Genome Sequence of Boeremia exigua.</title>
        <authorList>
            <person name="Buettner E."/>
        </authorList>
    </citation>
    <scope>NUCLEOTIDE SEQUENCE</scope>
    <source>
        <strain evidence="1">CU02</strain>
    </source>
</reference>
<sequence length="310" mass="33501">MIALADVAQDVYINVWEGSDHRVCLLHDAKAGNVLVCAAAGDGNSHVLGRVAEEREVGSAVCGEADEDLAQAWWQCREGSCASAVDVSHGSKTFRLNREHCNSVFDPVLGGKRCPLLSSKKSVNNGKEQCIREIIGPGQIWKAVLVQAKRFEGLLERAFQGGFPKAYNTFRVFQLLPFLQDCTHCGLAGWTNAHDKAERVMGGATVSNAVAMLVDSYMSQGIGESARQATWKRSGLAESEFGADRPGRDEVPAVLRYFTLSRTATATEECKQSCPQAAASVTKEFISLHSASSLQFSLDLQKGTAHDPLP</sequence>
<accession>A0ACC2IKZ0</accession>
<evidence type="ECO:0000313" key="1">
    <source>
        <dbReference type="EMBL" id="KAJ8115840.1"/>
    </source>
</evidence>
<comment type="caution">
    <text evidence="1">The sequence shown here is derived from an EMBL/GenBank/DDBJ whole genome shotgun (WGS) entry which is preliminary data.</text>
</comment>
<name>A0ACC2IKZ0_9PLEO</name>
<evidence type="ECO:0000313" key="2">
    <source>
        <dbReference type="Proteomes" id="UP001153331"/>
    </source>
</evidence>
<protein>
    <submittedName>
        <fullName evidence="1">Uncharacterized protein</fullName>
    </submittedName>
</protein>